<evidence type="ECO:0000313" key="2">
    <source>
        <dbReference type="Proteomes" id="UP000199630"/>
    </source>
</evidence>
<dbReference type="EMBL" id="FORH01000002">
    <property type="protein sequence ID" value="SFJ05115.1"/>
    <property type="molecule type" value="Genomic_DNA"/>
</dbReference>
<protein>
    <submittedName>
        <fullName evidence="1">Uncharacterized protein</fullName>
    </submittedName>
</protein>
<proteinExistence type="predicted"/>
<name>A0A1I3N7R3_9RHOB</name>
<gene>
    <name evidence="1" type="ORF">SAMN04487991_1282</name>
</gene>
<dbReference type="Proteomes" id="UP000199630">
    <property type="component" value="Unassembled WGS sequence"/>
</dbReference>
<evidence type="ECO:0000313" key="1">
    <source>
        <dbReference type="EMBL" id="SFJ05115.1"/>
    </source>
</evidence>
<dbReference type="STRING" id="588602.SAMN04487991_1282"/>
<reference evidence="2" key="1">
    <citation type="submission" date="2016-10" db="EMBL/GenBank/DDBJ databases">
        <authorList>
            <person name="Varghese N."/>
            <person name="Submissions S."/>
        </authorList>
    </citation>
    <scope>NUCLEOTIDE SEQUENCE [LARGE SCALE GENOMIC DNA]</scope>
    <source>
        <strain evidence="2">DSM 26471</strain>
    </source>
</reference>
<keyword evidence="2" id="KW-1185">Reference proteome</keyword>
<dbReference type="AlphaFoldDB" id="A0A1I3N7R3"/>
<accession>A0A1I3N7R3</accession>
<organism evidence="1 2">
    <name type="scientific">Celeribacter neptunius</name>
    <dbReference type="NCBI Taxonomy" id="588602"/>
    <lineage>
        <taxon>Bacteria</taxon>
        <taxon>Pseudomonadati</taxon>
        <taxon>Pseudomonadota</taxon>
        <taxon>Alphaproteobacteria</taxon>
        <taxon>Rhodobacterales</taxon>
        <taxon>Roseobacteraceae</taxon>
        <taxon>Celeribacter</taxon>
    </lineage>
</organism>
<sequence>MRLPAGTGRRRRGGFALFRAGCVNAPKGLFSPVSTGFQAVRKRAAYPEIHRGIGNQISLLK</sequence>